<dbReference type="Proteomes" id="UP000095285">
    <property type="component" value="Unassembled WGS sequence"/>
</dbReference>
<protein>
    <submittedName>
        <fullName evidence="4">DUF1758 domain-containing protein</fullName>
    </submittedName>
</protein>
<keyword evidence="2" id="KW-1133">Transmembrane helix</keyword>
<name>A0A1I7VNA6_LOALO</name>
<sequence length="185" mass="21464">MIDRKLQRKIQVLLSTPLRKQKRVLLLCEGIRVFNPEKLELQVEALALFDVGMDSTFISRKLANHLGHVKIDEDNYNMRSFGNKESKLWYCGIVRYGDASPLELFPIINDGKQSYVLIPALFTIFFIMMLKRVMANLDKTTIFTFSIHQWKPMHLRRQLPLTRQISMTDSKTPHPRGPFVDDAAS</sequence>
<evidence type="ECO:0000313" key="4">
    <source>
        <dbReference type="WBParaSite" id="EN70_4416"/>
    </source>
</evidence>
<dbReference type="WBParaSite" id="EN70_4416">
    <property type="protein sequence ID" value="EN70_4416"/>
    <property type="gene ID" value="EN70_4416"/>
</dbReference>
<feature type="region of interest" description="Disordered" evidence="1">
    <location>
        <begin position="166"/>
        <end position="185"/>
    </location>
</feature>
<evidence type="ECO:0000256" key="2">
    <source>
        <dbReference type="SAM" id="Phobius"/>
    </source>
</evidence>
<proteinExistence type="predicted"/>
<keyword evidence="2" id="KW-0472">Membrane</keyword>
<accession>A0A1I7VNA6</accession>
<keyword evidence="3" id="KW-1185">Reference proteome</keyword>
<keyword evidence="2" id="KW-0812">Transmembrane</keyword>
<evidence type="ECO:0000313" key="3">
    <source>
        <dbReference type="Proteomes" id="UP000095285"/>
    </source>
</evidence>
<feature type="transmembrane region" description="Helical" evidence="2">
    <location>
        <begin position="114"/>
        <end position="130"/>
    </location>
</feature>
<reference evidence="4" key="2">
    <citation type="submission" date="2016-11" db="UniProtKB">
        <authorList>
            <consortium name="WormBaseParasite"/>
        </authorList>
    </citation>
    <scope>IDENTIFICATION</scope>
</reference>
<organism evidence="3 4">
    <name type="scientific">Loa loa</name>
    <name type="common">Eye worm</name>
    <name type="synonym">Filaria loa</name>
    <dbReference type="NCBI Taxonomy" id="7209"/>
    <lineage>
        <taxon>Eukaryota</taxon>
        <taxon>Metazoa</taxon>
        <taxon>Ecdysozoa</taxon>
        <taxon>Nematoda</taxon>
        <taxon>Chromadorea</taxon>
        <taxon>Rhabditida</taxon>
        <taxon>Spirurina</taxon>
        <taxon>Spiruromorpha</taxon>
        <taxon>Filarioidea</taxon>
        <taxon>Onchocercidae</taxon>
        <taxon>Loa</taxon>
    </lineage>
</organism>
<evidence type="ECO:0000256" key="1">
    <source>
        <dbReference type="SAM" id="MobiDB-lite"/>
    </source>
</evidence>
<reference evidence="3" key="1">
    <citation type="submission" date="2012-04" db="EMBL/GenBank/DDBJ databases">
        <title>The Genome Sequence of Loa loa.</title>
        <authorList>
            <consortium name="The Broad Institute Genome Sequencing Platform"/>
            <consortium name="Broad Institute Genome Sequencing Center for Infectious Disease"/>
            <person name="Nutman T.B."/>
            <person name="Fink D.L."/>
            <person name="Russ C."/>
            <person name="Young S."/>
            <person name="Zeng Q."/>
            <person name="Gargeya S."/>
            <person name="Alvarado L."/>
            <person name="Berlin A."/>
            <person name="Chapman S.B."/>
            <person name="Chen Z."/>
            <person name="Freedman E."/>
            <person name="Gellesch M."/>
            <person name="Goldberg J."/>
            <person name="Griggs A."/>
            <person name="Gujja S."/>
            <person name="Heilman E.R."/>
            <person name="Heiman D."/>
            <person name="Howarth C."/>
            <person name="Mehta T."/>
            <person name="Neiman D."/>
            <person name="Pearson M."/>
            <person name="Roberts A."/>
            <person name="Saif S."/>
            <person name="Shea T."/>
            <person name="Shenoy N."/>
            <person name="Sisk P."/>
            <person name="Stolte C."/>
            <person name="Sykes S."/>
            <person name="White J."/>
            <person name="Yandava C."/>
            <person name="Haas B."/>
            <person name="Henn M.R."/>
            <person name="Nusbaum C."/>
            <person name="Birren B."/>
        </authorList>
    </citation>
    <scope>NUCLEOTIDE SEQUENCE [LARGE SCALE GENOMIC DNA]</scope>
</reference>
<dbReference type="AlphaFoldDB" id="A0A1I7VNA6"/>